<sequence length="67" mass="7238">MYPSVFTSRPQCGAARRRARADRFADRPSRSSRRADAVPSSGVRRNHGGTSAFAVDAIRLDGVSCVT</sequence>
<dbReference type="EMBL" id="CT573213">
    <property type="protein sequence ID" value="CAJ60312.1"/>
    <property type="molecule type" value="Genomic_DNA"/>
</dbReference>
<accession>Q0RQ65</accession>
<reference evidence="2 3" key="1">
    <citation type="journal article" date="2007" name="Genome Res.">
        <title>Genome characteristics of facultatively symbiotic Frankia sp. strains reflect host range and host plant biogeography.</title>
        <authorList>
            <person name="Normand P."/>
            <person name="Lapierre P."/>
            <person name="Tisa L.S."/>
            <person name="Gogarten J.P."/>
            <person name="Alloisio N."/>
            <person name="Bagnarol E."/>
            <person name="Bassi C.A."/>
            <person name="Berry A.M."/>
            <person name="Bickhart D.M."/>
            <person name="Choisne N."/>
            <person name="Couloux A."/>
            <person name="Cournoyer B."/>
            <person name="Cruveiller S."/>
            <person name="Daubin V."/>
            <person name="Demange N."/>
            <person name="Francino M.P."/>
            <person name="Goltsman E."/>
            <person name="Huang Y."/>
            <person name="Kopp O.R."/>
            <person name="Labarre L."/>
            <person name="Lapidus A."/>
            <person name="Lavire C."/>
            <person name="Marechal J."/>
            <person name="Martinez M."/>
            <person name="Mastronunzio J.E."/>
            <person name="Mullin B.C."/>
            <person name="Niemann J."/>
            <person name="Pujic P."/>
            <person name="Rawnsley T."/>
            <person name="Rouy Z."/>
            <person name="Schenowitz C."/>
            <person name="Sellstedt A."/>
            <person name="Tavares F."/>
            <person name="Tomkins J.P."/>
            <person name="Vallenet D."/>
            <person name="Valverde C."/>
            <person name="Wall L.G."/>
            <person name="Wang Y."/>
            <person name="Medigue C."/>
            <person name="Benson D.R."/>
        </authorList>
    </citation>
    <scope>NUCLEOTIDE SEQUENCE [LARGE SCALE GENOMIC DNA]</scope>
    <source>
        <strain evidence="3">DSM 45986 / CECT 9034 / ACN14a</strain>
    </source>
</reference>
<evidence type="ECO:0000313" key="2">
    <source>
        <dbReference type="EMBL" id="CAJ60312.1"/>
    </source>
</evidence>
<gene>
    <name evidence="2" type="ordered locus">FRAAL1657</name>
</gene>
<dbReference type="HOGENOM" id="CLU_2806196_0_0_11"/>
<organism evidence="2 3">
    <name type="scientific">Frankia alni (strain DSM 45986 / CECT 9034 / ACN14a)</name>
    <dbReference type="NCBI Taxonomy" id="326424"/>
    <lineage>
        <taxon>Bacteria</taxon>
        <taxon>Bacillati</taxon>
        <taxon>Actinomycetota</taxon>
        <taxon>Actinomycetes</taxon>
        <taxon>Frankiales</taxon>
        <taxon>Frankiaceae</taxon>
        <taxon>Frankia</taxon>
    </lineage>
</organism>
<dbReference type="Proteomes" id="UP000000657">
    <property type="component" value="Chromosome"/>
</dbReference>
<protein>
    <submittedName>
        <fullName evidence="2">Uncharacterized protein</fullName>
    </submittedName>
</protein>
<evidence type="ECO:0000313" key="3">
    <source>
        <dbReference type="Proteomes" id="UP000000657"/>
    </source>
</evidence>
<dbReference type="KEGG" id="fal:FRAAL1657"/>
<feature type="compositionally biased region" description="Basic and acidic residues" evidence="1">
    <location>
        <begin position="21"/>
        <end position="36"/>
    </location>
</feature>
<keyword evidence="3" id="KW-1185">Reference proteome</keyword>
<proteinExistence type="predicted"/>
<feature type="compositionally biased region" description="Polar residues" evidence="1">
    <location>
        <begin position="1"/>
        <end position="10"/>
    </location>
</feature>
<name>Q0RQ65_FRAAA</name>
<evidence type="ECO:0000256" key="1">
    <source>
        <dbReference type="SAM" id="MobiDB-lite"/>
    </source>
</evidence>
<dbReference type="AlphaFoldDB" id="Q0RQ65"/>
<feature type="region of interest" description="Disordered" evidence="1">
    <location>
        <begin position="1"/>
        <end position="49"/>
    </location>
</feature>